<dbReference type="AlphaFoldDB" id="A0A836BCI4"/>
<name>A0A836BCI4_9CHLO</name>
<evidence type="ECO:0000313" key="4">
    <source>
        <dbReference type="Proteomes" id="UP000613740"/>
    </source>
</evidence>
<gene>
    <name evidence="3" type="ORF">HYH02_001480</name>
</gene>
<protein>
    <submittedName>
        <fullName evidence="3">Uncharacterized protein</fullName>
    </submittedName>
</protein>
<feature type="coiled-coil region" evidence="1">
    <location>
        <begin position="147"/>
        <end position="174"/>
    </location>
</feature>
<dbReference type="EMBL" id="JAEHOD010000002">
    <property type="protein sequence ID" value="KAG2454461.1"/>
    <property type="molecule type" value="Genomic_DNA"/>
</dbReference>
<proteinExistence type="predicted"/>
<sequence>MPPGQPLARTQKLGQQQQQPQQQRQQQQQQQQQQRQQQQQQQQQEALGEPGGPGLGGQLDQHPGPTPGHGPTPAPTAAVTLDEETQQRIERSRMKIRFRKFWDLMHERDRPWHYDAVLHLCSRLPPYSCGRYAAVTAGTMQRILARRAKAERVVREQRELARALRRRMAAASLQMSRTGQPISDEWLAQLRRLATQLATGGGNAAAALRQLQGAAWSPYRDQDYIDYVEQLLPLLEETEEVGHVAKHQLLPALQRLRAETARLQATMSARALARDQVLAALASLYERRREPGSAVDPDAWPQLTADEAVEWRYPPMAYWGRPEELRWRLPEQLDGELEQMQGVGQQPWPGPEQGLGGGGAGHGWSGRWSAVSADQGAGEEEERWEEARWEDLTWEEAQREAGGQGPGGWRDVRPTSGSSAWISTGAGGALPGLFD</sequence>
<feature type="compositionally biased region" description="Gly residues" evidence="2">
    <location>
        <begin position="353"/>
        <end position="364"/>
    </location>
</feature>
<feature type="region of interest" description="Disordered" evidence="2">
    <location>
        <begin position="1"/>
        <end position="87"/>
    </location>
</feature>
<dbReference type="OrthoDB" id="533672at2759"/>
<organism evidence="3 4">
    <name type="scientific">Chlamydomonas schloesseri</name>
    <dbReference type="NCBI Taxonomy" id="2026947"/>
    <lineage>
        <taxon>Eukaryota</taxon>
        <taxon>Viridiplantae</taxon>
        <taxon>Chlorophyta</taxon>
        <taxon>core chlorophytes</taxon>
        <taxon>Chlorophyceae</taxon>
        <taxon>CS clade</taxon>
        <taxon>Chlamydomonadales</taxon>
        <taxon>Chlamydomonadaceae</taxon>
        <taxon>Chlamydomonas</taxon>
    </lineage>
</organism>
<dbReference type="Proteomes" id="UP000613740">
    <property type="component" value="Unassembled WGS sequence"/>
</dbReference>
<reference evidence="3" key="1">
    <citation type="journal article" date="2020" name="bioRxiv">
        <title>Comparative genomics of Chlamydomonas.</title>
        <authorList>
            <person name="Craig R.J."/>
            <person name="Hasan A.R."/>
            <person name="Ness R.W."/>
            <person name="Keightley P.D."/>
        </authorList>
    </citation>
    <scope>NUCLEOTIDE SEQUENCE</scope>
    <source>
        <strain evidence="3">CCAP 11/173</strain>
    </source>
</reference>
<feature type="compositionally biased region" description="Low complexity" evidence="2">
    <location>
        <begin position="15"/>
        <end position="48"/>
    </location>
</feature>
<evidence type="ECO:0000256" key="2">
    <source>
        <dbReference type="SAM" id="MobiDB-lite"/>
    </source>
</evidence>
<evidence type="ECO:0000313" key="3">
    <source>
        <dbReference type="EMBL" id="KAG2454461.1"/>
    </source>
</evidence>
<feature type="compositionally biased region" description="Basic and acidic residues" evidence="2">
    <location>
        <begin position="385"/>
        <end position="399"/>
    </location>
</feature>
<evidence type="ECO:0000256" key="1">
    <source>
        <dbReference type="SAM" id="Coils"/>
    </source>
</evidence>
<comment type="caution">
    <text evidence="3">The sequence shown here is derived from an EMBL/GenBank/DDBJ whole genome shotgun (WGS) entry which is preliminary data.</text>
</comment>
<feature type="compositionally biased region" description="Pro residues" evidence="2">
    <location>
        <begin position="64"/>
        <end position="74"/>
    </location>
</feature>
<accession>A0A836BCI4</accession>
<keyword evidence="1" id="KW-0175">Coiled coil</keyword>
<feature type="region of interest" description="Disordered" evidence="2">
    <location>
        <begin position="342"/>
        <end position="435"/>
    </location>
</feature>
<feature type="compositionally biased region" description="Gly residues" evidence="2">
    <location>
        <begin position="425"/>
        <end position="435"/>
    </location>
</feature>
<keyword evidence="4" id="KW-1185">Reference proteome</keyword>